<dbReference type="PROSITE" id="PS50056">
    <property type="entry name" value="TYR_PHOSPHATASE_2"/>
    <property type="match status" value="1"/>
</dbReference>
<name>A0ABS5QF88_9PROT</name>
<dbReference type="InterPro" id="IPR029021">
    <property type="entry name" value="Prot-tyrosine_phosphatase-like"/>
</dbReference>
<feature type="region of interest" description="Disordered" evidence="1">
    <location>
        <begin position="206"/>
        <end position="241"/>
    </location>
</feature>
<sequence>MSKASKKGHKPGDEQGNLLDTAYDYVGDDSPWYDTAPTGNQTVSSQSSSKTYRACYEDHPPLTFPDGRKIWGGSCTHPVIKDADVYIGLDSGMKATNRSLPWEPGDEVYFPIQDMQIPINLSSFTKMVDWTYAQLQAGRKVHVGCIGGHGRTGMLLAALAGRCYKIDDPIAFVRKNYCKKAVETTGQIEFLVKHFGAKAASATKTTQTFSKGATGNSGWPVGKGGKGGKSPPTASGTSFGSVNPVVNSKTYVFGMKAWQGTK</sequence>
<evidence type="ECO:0000313" key="3">
    <source>
        <dbReference type="EMBL" id="MBS7812367.1"/>
    </source>
</evidence>
<comment type="caution">
    <text evidence="3">The sequence shown here is derived from an EMBL/GenBank/DDBJ whole genome shotgun (WGS) entry which is preliminary data.</text>
</comment>
<dbReference type="SUPFAM" id="SSF52799">
    <property type="entry name" value="(Phosphotyrosine protein) phosphatases II"/>
    <property type="match status" value="1"/>
</dbReference>
<protein>
    <recommendedName>
        <fullName evidence="2">Tyrosine specific protein phosphatases domain-containing protein</fullName>
    </recommendedName>
</protein>
<feature type="domain" description="Tyrosine specific protein phosphatases" evidence="2">
    <location>
        <begin position="122"/>
        <end position="158"/>
    </location>
</feature>
<dbReference type="InterPro" id="IPR000387">
    <property type="entry name" value="Tyr_Pase_dom"/>
</dbReference>
<dbReference type="Proteomes" id="UP000766336">
    <property type="component" value="Unassembled WGS sequence"/>
</dbReference>
<evidence type="ECO:0000259" key="2">
    <source>
        <dbReference type="PROSITE" id="PS50056"/>
    </source>
</evidence>
<keyword evidence="4" id="KW-1185">Reference proteome</keyword>
<reference evidence="3 4" key="1">
    <citation type="submission" date="2021-05" db="EMBL/GenBank/DDBJ databases">
        <title>Roseococcus sp. XZZS9, whole genome shotgun sequencing project.</title>
        <authorList>
            <person name="Zhao G."/>
            <person name="Shen L."/>
        </authorList>
    </citation>
    <scope>NUCLEOTIDE SEQUENCE [LARGE SCALE GENOMIC DNA]</scope>
    <source>
        <strain evidence="3 4">XZZS9</strain>
    </source>
</reference>
<organism evidence="3 4">
    <name type="scientific">Roseococcus pinisoli</name>
    <dbReference type="NCBI Taxonomy" id="2835040"/>
    <lineage>
        <taxon>Bacteria</taxon>
        <taxon>Pseudomonadati</taxon>
        <taxon>Pseudomonadota</taxon>
        <taxon>Alphaproteobacteria</taxon>
        <taxon>Acetobacterales</taxon>
        <taxon>Roseomonadaceae</taxon>
        <taxon>Roseococcus</taxon>
    </lineage>
</organism>
<feature type="region of interest" description="Disordered" evidence="1">
    <location>
        <begin position="1"/>
        <end position="23"/>
    </location>
</feature>
<feature type="compositionally biased region" description="Low complexity" evidence="1">
    <location>
        <begin position="206"/>
        <end position="220"/>
    </location>
</feature>
<feature type="region of interest" description="Disordered" evidence="1">
    <location>
        <begin position="30"/>
        <end position="49"/>
    </location>
</feature>
<dbReference type="EMBL" id="JAHCDA010000003">
    <property type="protein sequence ID" value="MBS7812367.1"/>
    <property type="molecule type" value="Genomic_DNA"/>
</dbReference>
<evidence type="ECO:0000313" key="4">
    <source>
        <dbReference type="Proteomes" id="UP000766336"/>
    </source>
</evidence>
<dbReference type="Gene3D" id="3.90.190.10">
    <property type="entry name" value="Protein tyrosine phosphatase superfamily"/>
    <property type="match status" value="1"/>
</dbReference>
<gene>
    <name evidence="3" type="ORF">KHU32_15560</name>
</gene>
<accession>A0ABS5QF88</accession>
<evidence type="ECO:0000256" key="1">
    <source>
        <dbReference type="SAM" id="MobiDB-lite"/>
    </source>
</evidence>
<feature type="compositionally biased region" description="Polar residues" evidence="1">
    <location>
        <begin position="37"/>
        <end position="49"/>
    </location>
</feature>
<proteinExistence type="predicted"/>
<dbReference type="RefSeq" id="WP_213671075.1">
    <property type="nucleotide sequence ID" value="NZ_JAHCDA010000003.1"/>
</dbReference>